<dbReference type="Gene3D" id="2.40.50.140">
    <property type="entry name" value="Nucleic acid-binding proteins"/>
    <property type="match status" value="1"/>
</dbReference>
<proteinExistence type="predicted"/>
<dbReference type="Proteomes" id="UP001500837">
    <property type="component" value="Unassembled WGS sequence"/>
</dbReference>
<dbReference type="RefSeq" id="WP_211311515.1">
    <property type="nucleotide sequence ID" value="NZ_BAAABL010000072.1"/>
</dbReference>
<evidence type="ECO:0000313" key="1">
    <source>
        <dbReference type="EMBL" id="GAA0309531.1"/>
    </source>
</evidence>
<keyword evidence="1" id="KW-0238">DNA-binding</keyword>
<dbReference type="SUPFAM" id="SSF50249">
    <property type="entry name" value="Nucleic acid-binding proteins"/>
    <property type="match status" value="1"/>
</dbReference>
<gene>
    <name evidence="1" type="ORF">GCM10009066_23770</name>
</gene>
<comment type="caution">
    <text evidence="1">The sequence shown here is derived from an EMBL/GenBank/DDBJ whole genome shotgun (WGS) entry which is preliminary data.</text>
</comment>
<accession>A0AAV3SA63</accession>
<dbReference type="GO" id="GO:0003677">
    <property type="term" value="F:DNA binding"/>
    <property type="evidence" value="ECO:0007669"/>
    <property type="project" value="UniProtKB-KW"/>
</dbReference>
<protein>
    <submittedName>
        <fullName evidence="1">DNA-binding protein</fullName>
    </submittedName>
</protein>
<dbReference type="InterPro" id="IPR012340">
    <property type="entry name" value="NA-bd_OB-fold"/>
</dbReference>
<keyword evidence="2" id="KW-1185">Reference proteome</keyword>
<name>A0AAV3SA63_9EURY</name>
<dbReference type="CDD" id="cd04491">
    <property type="entry name" value="SoSSB_OBF"/>
    <property type="match status" value="1"/>
</dbReference>
<dbReference type="EMBL" id="BAAABL010000072">
    <property type="protein sequence ID" value="GAA0309531.1"/>
    <property type="molecule type" value="Genomic_DNA"/>
</dbReference>
<dbReference type="AlphaFoldDB" id="A0AAV3SA63"/>
<evidence type="ECO:0000313" key="2">
    <source>
        <dbReference type="Proteomes" id="UP001500837"/>
    </source>
</evidence>
<reference evidence="1 2" key="1">
    <citation type="journal article" date="2019" name="Int. J. Syst. Evol. Microbiol.">
        <title>The Global Catalogue of Microorganisms (GCM) 10K type strain sequencing project: providing services to taxonomists for standard genome sequencing and annotation.</title>
        <authorList>
            <consortium name="The Broad Institute Genomics Platform"/>
            <consortium name="The Broad Institute Genome Sequencing Center for Infectious Disease"/>
            <person name="Wu L."/>
            <person name="Ma J."/>
        </authorList>
    </citation>
    <scope>NUCLEOTIDE SEQUENCE [LARGE SCALE GENOMIC DNA]</scope>
    <source>
        <strain evidence="1 2">JCM 16330</strain>
    </source>
</reference>
<sequence length="276" mass="31088">MSSTNLLGEEGARVASDEQTPDVYGAFEVVDEAAERERNLRPTVQMEIAARVDVENAYAGLTLEAEERVKAREWEIERTASRFDRRQDSDREARTRSYVARRTPSEVWQVGRRDPRETMSQETLAAVNQQAARLFERTRGYSRAAISRMLAERVRRGQDVVDAVIELGEALQYGAGQLVPIGALEQVESDEVSVEGRISRLFDPSHPAIAQVGLLEDATGTVKLTVWEKSRQPVVREGERVRVRGAALSTYDGRPNLAATGWTTLSFPERGRWWER</sequence>
<organism evidence="1 2">
    <name type="scientific">Halarchaeum salinum</name>
    <dbReference type="NCBI Taxonomy" id="489912"/>
    <lineage>
        <taxon>Archaea</taxon>
        <taxon>Methanobacteriati</taxon>
        <taxon>Methanobacteriota</taxon>
        <taxon>Stenosarchaea group</taxon>
        <taxon>Halobacteria</taxon>
        <taxon>Halobacteriales</taxon>
        <taxon>Halobacteriaceae</taxon>
    </lineage>
</organism>